<name>A0ABD3DQI4_9LAMI</name>
<sequence>MYQDLPNKNVLSKYEADGIKRCGENEVFGDKSEEELWSILRQNGCRSYGSISIERLTKWI</sequence>
<keyword evidence="2" id="KW-1185">Reference proteome</keyword>
<organism evidence="1 2">
    <name type="scientific">Castilleja foliolosa</name>
    <dbReference type="NCBI Taxonomy" id="1961234"/>
    <lineage>
        <taxon>Eukaryota</taxon>
        <taxon>Viridiplantae</taxon>
        <taxon>Streptophyta</taxon>
        <taxon>Embryophyta</taxon>
        <taxon>Tracheophyta</taxon>
        <taxon>Spermatophyta</taxon>
        <taxon>Magnoliopsida</taxon>
        <taxon>eudicotyledons</taxon>
        <taxon>Gunneridae</taxon>
        <taxon>Pentapetalae</taxon>
        <taxon>asterids</taxon>
        <taxon>lamiids</taxon>
        <taxon>Lamiales</taxon>
        <taxon>Orobanchaceae</taxon>
        <taxon>Pedicularideae</taxon>
        <taxon>Castillejinae</taxon>
        <taxon>Castilleja</taxon>
    </lineage>
</organism>
<dbReference type="Proteomes" id="UP001632038">
    <property type="component" value="Unassembled WGS sequence"/>
</dbReference>
<dbReference type="EMBL" id="JAVIJP010000016">
    <property type="protein sequence ID" value="KAL3643136.1"/>
    <property type="molecule type" value="Genomic_DNA"/>
</dbReference>
<accession>A0ABD3DQI4</accession>
<reference evidence="2" key="1">
    <citation type="journal article" date="2024" name="IScience">
        <title>Strigolactones Initiate the Formation of Haustorium-like Structures in Castilleja.</title>
        <authorList>
            <person name="Buerger M."/>
            <person name="Peterson D."/>
            <person name="Chory J."/>
        </authorList>
    </citation>
    <scope>NUCLEOTIDE SEQUENCE [LARGE SCALE GENOMIC DNA]</scope>
</reference>
<dbReference type="AlphaFoldDB" id="A0ABD3DQI4"/>
<gene>
    <name evidence="1" type="ORF">CASFOL_013951</name>
</gene>
<evidence type="ECO:0000313" key="2">
    <source>
        <dbReference type="Proteomes" id="UP001632038"/>
    </source>
</evidence>
<protein>
    <submittedName>
        <fullName evidence="1">Uncharacterized protein</fullName>
    </submittedName>
</protein>
<proteinExistence type="predicted"/>
<evidence type="ECO:0000313" key="1">
    <source>
        <dbReference type="EMBL" id="KAL3643136.1"/>
    </source>
</evidence>
<comment type="caution">
    <text evidence="1">The sequence shown here is derived from an EMBL/GenBank/DDBJ whole genome shotgun (WGS) entry which is preliminary data.</text>
</comment>